<evidence type="ECO:0000256" key="1">
    <source>
        <dbReference type="SAM" id="SignalP"/>
    </source>
</evidence>
<keyword evidence="1" id="KW-0732">Signal</keyword>
<keyword evidence="3" id="KW-1185">Reference proteome</keyword>
<sequence length="143" mass="17066">MFKYLLLVLAMEILITITEASPIPPPWRFSDVQDRNVIYDDNFGDPIVYERGANIELEYFDSRPHEDDRYNEVEDSVLITNTKASPIPPLRNLKDHLPLEEYSEEDFKNSVYYGSQYEYEYWNPKTIDENDPQYNSLDRWIDE</sequence>
<gene>
    <name evidence="2" type="ORF">CYNAS_LOCUS7507</name>
</gene>
<name>A0AA36GNY4_CYLNA</name>
<dbReference type="AlphaFoldDB" id="A0AA36GNY4"/>
<feature type="chain" id="PRO_5041418262" evidence="1">
    <location>
        <begin position="21"/>
        <end position="143"/>
    </location>
</feature>
<dbReference type="Proteomes" id="UP001176961">
    <property type="component" value="Unassembled WGS sequence"/>
</dbReference>
<reference evidence="2" key="1">
    <citation type="submission" date="2023-07" db="EMBL/GenBank/DDBJ databases">
        <authorList>
            <consortium name="CYATHOMIX"/>
        </authorList>
    </citation>
    <scope>NUCLEOTIDE SEQUENCE</scope>
    <source>
        <strain evidence="2">N/A</strain>
    </source>
</reference>
<accession>A0AA36GNY4</accession>
<feature type="signal peptide" evidence="1">
    <location>
        <begin position="1"/>
        <end position="20"/>
    </location>
</feature>
<evidence type="ECO:0000313" key="3">
    <source>
        <dbReference type="Proteomes" id="UP001176961"/>
    </source>
</evidence>
<protein>
    <submittedName>
        <fullName evidence="2">Uncharacterized protein</fullName>
    </submittedName>
</protein>
<comment type="caution">
    <text evidence="2">The sequence shown here is derived from an EMBL/GenBank/DDBJ whole genome shotgun (WGS) entry which is preliminary data.</text>
</comment>
<dbReference type="EMBL" id="CATQJL010000112">
    <property type="protein sequence ID" value="CAJ0595524.1"/>
    <property type="molecule type" value="Genomic_DNA"/>
</dbReference>
<evidence type="ECO:0000313" key="2">
    <source>
        <dbReference type="EMBL" id="CAJ0595524.1"/>
    </source>
</evidence>
<proteinExistence type="predicted"/>
<organism evidence="2 3">
    <name type="scientific">Cylicocyclus nassatus</name>
    <name type="common">Nematode worm</name>
    <dbReference type="NCBI Taxonomy" id="53992"/>
    <lineage>
        <taxon>Eukaryota</taxon>
        <taxon>Metazoa</taxon>
        <taxon>Ecdysozoa</taxon>
        <taxon>Nematoda</taxon>
        <taxon>Chromadorea</taxon>
        <taxon>Rhabditida</taxon>
        <taxon>Rhabditina</taxon>
        <taxon>Rhabditomorpha</taxon>
        <taxon>Strongyloidea</taxon>
        <taxon>Strongylidae</taxon>
        <taxon>Cylicocyclus</taxon>
    </lineage>
</organism>